<dbReference type="PRINTS" id="PR00080">
    <property type="entry name" value="SDRFAMILY"/>
</dbReference>
<dbReference type="EMBL" id="JAEMUK010000020">
    <property type="protein sequence ID" value="MBJ7543945.1"/>
    <property type="molecule type" value="Genomic_DNA"/>
</dbReference>
<gene>
    <name evidence="9" type="primary">dhbA</name>
    <name evidence="9" type="ORF">JDN41_10265</name>
</gene>
<evidence type="ECO:0000256" key="5">
    <source>
        <dbReference type="ARBA" id="ARBA00052874"/>
    </source>
</evidence>
<dbReference type="PANTHER" id="PTHR24321:SF13">
    <property type="entry name" value="2,3-DIHYDRO-2,3-DIHYDROXYBENZOATE DEHYDROGENASE"/>
    <property type="match status" value="1"/>
</dbReference>
<dbReference type="PROSITE" id="PS00061">
    <property type="entry name" value="ADH_SHORT"/>
    <property type="match status" value="1"/>
</dbReference>
<name>A0A8I1GDK4_9HYPH</name>
<evidence type="ECO:0000313" key="10">
    <source>
        <dbReference type="Proteomes" id="UP000623250"/>
    </source>
</evidence>
<evidence type="ECO:0000256" key="3">
    <source>
        <dbReference type="ARBA" id="ARBA00023002"/>
    </source>
</evidence>
<dbReference type="PRINTS" id="PR01397">
    <property type="entry name" value="DHBDHDRGNASE"/>
</dbReference>
<evidence type="ECO:0000256" key="4">
    <source>
        <dbReference type="ARBA" id="ARBA00023027"/>
    </source>
</evidence>
<organism evidence="9 10">
    <name type="scientific">Rhodomicrobium udaipurense</name>
    <dbReference type="NCBI Taxonomy" id="1202716"/>
    <lineage>
        <taxon>Bacteria</taxon>
        <taxon>Pseudomonadati</taxon>
        <taxon>Pseudomonadota</taxon>
        <taxon>Alphaproteobacteria</taxon>
        <taxon>Hyphomicrobiales</taxon>
        <taxon>Hyphomicrobiaceae</taxon>
        <taxon>Rhodomicrobium</taxon>
    </lineage>
</organism>
<reference evidence="9 10" key="1">
    <citation type="submission" date="2020-12" db="EMBL/GenBank/DDBJ databases">
        <title>Revised draft genomes of Rhodomicrobium vannielii ATCC 17100 and Rhodomicrobium udaipurense JA643.</title>
        <authorList>
            <person name="Conners E.M."/>
            <person name="Davenport E.J."/>
            <person name="Bose A."/>
        </authorList>
    </citation>
    <scope>NUCLEOTIDE SEQUENCE [LARGE SCALE GENOMIC DNA]</scope>
    <source>
        <strain evidence="9 10">JA643</strain>
    </source>
</reference>
<dbReference type="Gene3D" id="3.40.50.720">
    <property type="entry name" value="NAD(P)-binding Rossmann-like Domain"/>
    <property type="match status" value="1"/>
</dbReference>
<evidence type="ECO:0000256" key="7">
    <source>
        <dbReference type="ARBA" id="ARBA00067530"/>
    </source>
</evidence>
<dbReference type="NCBIfam" id="TIGR04316">
    <property type="entry name" value="dhbA_paeA"/>
    <property type="match status" value="1"/>
</dbReference>
<dbReference type="PANTHER" id="PTHR24321">
    <property type="entry name" value="DEHYDROGENASES, SHORT CHAIN"/>
    <property type="match status" value="1"/>
</dbReference>
<proteinExistence type="inferred from homology"/>
<sequence length="251" mass="26654">MSLQRFRGKRVLVTGAARGIGHRVAERFAEEGATVIGLDIAARARSLNFSLHLVDISDPDQVSAISNRLRCDVERLDVLVNAAGVLEMGPVESLATEAWKRCFDVNVAGPFYLFREWIPVFKKQRGGAIVNIASNAAHVPRTHMAAYCASKAALTSLSHCVGLEVAPYGVRCNVVSPGSTDTPMLSGMLTSGADRDRLLGGFPDQFKLGIPLGKIATPDDIADVTLFLASNDAGHVTLQDIVVDGGATLAA</sequence>
<comment type="caution">
    <text evidence="9">The sequence shown here is derived from an EMBL/GenBank/DDBJ whole genome shotgun (WGS) entry which is preliminary data.</text>
</comment>
<dbReference type="SUPFAM" id="SSF51735">
    <property type="entry name" value="NAD(P)-binding Rossmann-fold domains"/>
    <property type="match status" value="1"/>
</dbReference>
<comment type="catalytic activity">
    <reaction evidence="5">
        <text>(2S,3S)-2,3-dihydroxy-2,3-dihydrobenzoate + NAD(+) = 2,3-dihydroxybenzoate + NADH + H(+)</text>
        <dbReference type="Rhea" id="RHEA:23824"/>
        <dbReference type="ChEBI" id="CHEBI:15378"/>
        <dbReference type="ChEBI" id="CHEBI:36654"/>
        <dbReference type="ChEBI" id="CHEBI:57540"/>
        <dbReference type="ChEBI" id="CHEBI:57945"/>
        <dbReference type="ChEBI" id="CHEBI:58764"/>
        <dbReference type="EC" id="1.3.1.28"/>
    </reaction>
</comment>
<dbReference type="AlphaFoldDB" id="A0A8I1GDK4"/>
<accession>A0A8I1GDK4</accession>
<dbReference type="FunFam" id="3.40.50.720:FF:000160">
    <property type="entry name" value="2,3-dihydro-2,3-dihydroxybenzoate dehydrogenase"/>
    <property type="match status" value="1"/>
</dbReference>
<dbReference type="NCBIfam" id="NF006074">
    <property type="entry name" value="PRK08220.1"/>
    <property type="match status" value="1"/>
</dbReference>
<comment type="pathway">
    <text evidence="1">Siderophore biosynthesis.</text>
</comment>
<keyword evidence="10" id="KW-1185">Reference proteome</keyword>
<dbReference type="InterPro" id="IPR036291">
    <property type="entry name" value="NAD(P)-bd_dom_sf"/>
</dbReference>
<dbReference type="InterPro" id="IPR002347">
    <property type="entry name" value="SDR_fam"/>
</dbReference>
<evidence type="ECO:0000256" key="1">
    <source>
        <dbReference type="ARBA" id="ARBA00004924"/>
    </source>
</evidence>
<evidence type="ECO:0000256" key="8">
    <source>
        <dbReference type="NCBIfam" id="TIGR04316"/>
    </source>
</evidence>
<dbReference type="InterPro" id="IPR020904">
    <property type="entry name" value="Sc_DH/Rdtase_CS"/>
</dbReference>
<evidence type="ECO:0000313" key="9">
    <source>
        <dbReference type="EMBL" id="MBJ7543945.1"/>
    </source>
</evidence>
<protein>
    <recommendedName>
        <fullName evidence="7 8">2,3-dihydro-2,3-dihydroxybenzoate dehydrogenase</fullName>
        <ecNumber evidence="6 8">1.3.1.28</ecNumber>
    </recommendedName>
</protein>
<comment type="similarity">
    <text evidence="2">Belongs to the short-chain dehydrogenases/reductases (SDR) family.</text>
</comment>
<dbReference type="Pfam" id="PF13561">
    <property type="entry name" value="adh_short_C2"/>
    <property type="match status" value="1"/>
</dbReference>
<dbReference type="InterPro" id="IPR003560">
    <property type="entry name" value="DHB_DH"/>
</dbReference>
<dbReference type="GO" id="GO:0008667">
    <property type="term" value="F:2,3-dihydro-2,3-dihydroxybenzoate dehydrogenase activity"/>
    <property type="evidence" value="ECO:0007669"/>
    <property type="project" value="UniProtKB-UniRule"/>
</dbReference>
<keyword evidence="3 9" id="KW-0560">Oxidoreductase</keyword>
<evidence type="ECO:0000256" key="6">
    <source>
        <dbReference type="ARBA" id="ARBA00066334"/>
    </source>
</evidence>
<dbReference type="Proteomes" id="UP000623250">
    <property type="component" value="Unassembled WGS sequence"/>
</dbReference>
<dbReference type="EC" id="1.3.1.28" evidence="6 8"/>
<evidence type="ECO:0000256" key="2">
    <source>
        <dbReference type="ARBA" id="ARBA00006484"/>
    </source>
</evidence>
<keyword evidence="4" id="KW-0520">NAD</keyword>
<dbReference type="GO" id="GO:0019290">
    <property type="term" value="P:siderophore biosynthetic process"/>
    <property type="evidence" value="ECO:0007669"/>
    <property type="project" value="InterPro"/>
</dbReference>